<name>A0ABR3J254_9AGAR</name>
<sequence length="163" mass="17728">MKGFSSAFSGTIALGFLAQFLGTASAAHSNTARAISLRSFSRAHSLGESYQFEARDGWLAVNTTDLTYKYKRAVDELDLGLAKREENKKKGKSKSKKNSWNKAISSATGSLSTVFEGLKGIGKIQTAIITWYTGVDLLHPSCWPNIDWAPTASYALRAIVFAI</sequence>
<dbReference type="EMBL" id="JASNQZ010000012">
    <property type="protein sequence ID" value="KAL0949717.1"/>
    <property type="molecule type" value="Genomic_DNA"/>
</dbReference>
<evidence type="ECO:0000313" key="2">
    <source>
        <dbReference type="EMBL" id="KAL0949717.1"/>
    </source>
</evidence>
<protein>
    <submittedName>
        <fullName evidence="2">Uncharacterized protein</fullName>
    </submittedName>
</protein>
<proteinExistence type="predicted"/>
<keyword evidence="3" id="KW-1185">Reference proteome</keyword>
<evidence type="ECO:0000313" key="3">
    <source>
        <dbReference type="Proteomes" id="UP001556367"/>
    </source>
</evidence>
<organism evidence="2 3">
    <name type="scientific">Hohenbuehelia grisea</name>
    <dbReference type="NCBI Taxonomy" id="104357"/>
    <lineage>
        <taxon>Eukaryota</taxon>
        <taxon>Fungi</taxon>
        <taxon>Dikarya</taxon>
        <taxon>Basidiomycota</taxon>
        <taxon>Agaricomycotina</taxon>
        <taxon>Agaricomycetes</taxon>
        <taxon>Agaricomycetidae</taxon>
        <taxon>Agaricales</taxon>
        <taxon>Pleurotineae</taxon>
        <taxon>Pleurotaceae</taxon>
        <taxon>Hohenbuehelia</taxon>
    </lineage>
</organism>
<accession>A0ABR3J254</accession>
<gene>
    <name evidence="2" type="ORF">HGRIS_009756</name>
</gene>
<dbReference type="Proteomes" id="UP001556367">
    <property type="component" value="Unassembled WGS sequence"/>
</dbReference>
<evidence type="ECO:0000256" key="1">
    <source>
        <dbReference type="SAM" id="SignalP"/>
    </source>
</evidence>
<reference evidence="3" key="1">
    <citation type="submission" date="2024-06" db="EMBL/GenBank/DDBJ databases">
        <title>Multi-omics analyses provide insights into the biosynthesis of the anticancer antibiotic pleurotin in Hohenbuehelia grisea.</title>
        <authorList>
            <person name="Weaver J.A."/>
            <person name="Alberti F."/>
        </authorList>
    </citation>
    <scope>NUCLEOTIDE SEQUENCE [LARGE SCALE GENOMIC DNA]</scope>
    <source>
        <strain evidence="3">T-177</strain>
    </source>
</reference>
<feature type="chain" id="PRO_5047168555" evidence="1">
    <location>
        <begin position="27"/>
        <end position="163"/>
    </location>
</feature>
<keyword evidence="1" id="KW-0732">Signal</keyword>
<feature type="signal peptide" evidence="1">
    <location>
        <begin position="1"/>
        <end position="26"/>
    </location>
</feature>
<comment type="caution">
    <text evidence="2">The sequence shown here is derived from an EMBL/GenBank/DDBJ whole genome shotgun (WGS) entry which is preliminary data.</text>
</comment>